<evidence type="ECO:0000259" key="7">
    <source>
        <dbReference type="Pfam" id="PF11262"/>
    </source>
</evidence>
<feature type="compositionally biased region" description="Basic and acidic residues" evidence="5">
    <location>
        <begin position="387"/>
        <end position="396"/>
    </location>
</feature>
<keyword evidence="4" id="KW-0539">Nucleus</keyword>
<evidence type="ECO:0000259" key="9">
    <source>
        <dbReference type="Pfam" id="PF16134"/>
    </source>
</evidence>
<name>A0A376B7W9_9ASCO</name>
<feature type="domain" description="THO complex subunitTHOC2 C-terminal" evidence="7">
    <location>
        <begin position="938"/>
        <end position="1107"/>
    </location>
</feature>
<keyword evidence="6" id="KW-0812">Transmembrane</keyword>
<dbReference type="Pfam" id="PF11262">
    <property type="entry name" value="Tho2"/>
    <property type="match status" value="2"/>
</dbReference>
<evidence type="ECO:0000313" key="10">
    <source>
        <dbReference type="EMBL" id="SSD60604.1"/>
    </source>
</evidence>
<feature type="compositionally biased region" description="Polar residues" evidence="5">
    <location>
        <begin position="1655"/>
        <end position="1665"/>
    </location>
</feature>
<sequence>MNINNIVSSISFNNEESNAEICFDSTFFENYESNFTQLVQNLNEVNSLDPDKYSDRINEVFYDIFKAYENNEHDFKLSTKLIELANSMLLKLDNKQKVLSLFISMLNSFPLEVPMLSNMIQGCSALKEGGILAYFFNEKFLMKIGIFTDANNKIFKKKLVNEKYVIPKYHMLFENNRGWSELLTLFYLAFQDNQKAYKIDCFYSKHLENIIGKYQLDTLKVLEVILDIFLQQEYTACNSEFIVKLLKNSIFWPEKEANLEHLDQEGGNVIAAKILVSKLIFEQYCQRKCFLIIAILMKVGFVSFASIYNLLTPTDDSIHKYLELRKKELQEEGARVSQASNPLATAAPLSNDDGGDNDTTRSSNLSSDTNNNKKEGSEPVSEETKDENESKLTSVHEKEELGTLVEKSLKVTFLEFLLEYGCYWPSIYLLRKFPFLIEINENLGPLICRMFNYLIDDLYKKCVNGTKFIGLQSNLIKASISDGFIDKLPQFMVSDSISEPIFVSQPPSEYEYFYSEWPDNLTQVNNINDFFRISHELLFTIVPKMNIAEGPTIISKIVSIASYHLNQDGSSGNLDKWFDYTRKFLYPCTCFLDTVSINLIYRILYKFSFELRFQLYHEMMNKLSSDNLFITLEYRKHEKLSKSALKSLSVENEYTQMRKISNLANVDPLAVLNSVVSQIENYDKVASLIVSGSSYFSHYCLDVFQYVLLLRLASRRTTVQSDGINMAMWVQRLTIFISELIKHCPSFDPVNINNYIIKMLVKQDFVSITLLKEIVVRVTGIQNLNDINENQLYMLNASDSLKHSGRSAIHDNRYKQKTPTISYLQSFVRCQPDSISKTIILLYKFLSSLNSKESHYKILSSRYDEIITLLWSFIEMCQYFLSTTEYESNVLSFSRLINERRVPITWAFHIWRDHYSTMGLDKFNEELGKADFDINFVDISRDFYTEFWKYSLYDIHFDEQLYNVEISRLVDFYANKPMEREQEKRLKSYVLNDLQEHKAIFEQRLSQLCVLKNNCFPKNLTTGNIKSLLGYCIIPRVIFSNSDALYSAEFLFALFEKDELFLIYNFWFNSGIFRSLLFSSTVLESGNIGIFVKKSLEKFEIWRKTGKLTNDESKNLYKWHANLIAVVSKLLGESNYMSIRNCIEFLKQIIMVFPILDIQVEELIKHINFQLLSEKREDIILPSNALLGFLRSRLRNPIKLSDFYKLSEDEKEDYQKILKSEEILTEYEKLKSKERSSDFNNISTKRSVPEQSFENSTLTKKRKLDSDTTILPQEKTKNGENDMIAVTTPESEHLSNTSAGIDNNDKASPTAVDTTVTTNKPNMTSIPFNAAQKESIMTAKGSTTGTTPDLGANNSANTTTALNIDENKEETTDNTCFRKNDTNLELDSNIKIAKKDVDSKLNAQDENTTAISRTAITVSNTITSGHVSSSPSPAADNSDVSGNVHESTKRSSLGANTFATNVNKNSNDFQPKNRAYYRDYYAREYDHGSNAAKMIIDLMDDFANFDLVAAFKRLDDVRIFERFYNSCFEKTKNNTDITKFIFSIVWNKVISYENNPETTRLKSEFNNVIFLEFALYFQNDREVLLKELERVNATVYNGEIQKKMSSARKNNETSYSRFDNQGIKRDSDHVSRFAYRNDNRAHTNSRDYKNDYKSNSRSANTSDNSNHNRREYLSEKKDVTSIANYNMKVSSIDTLTGNDDGGNGNDDNDNNSGRSHSQQDANSGYGRSYDANTTSSVSSSSKTSNYRRNIPNQDGKRIAMSNQRKDYRSQQHGGYNRNSVDRNRPSYERTGRSGSYSRR</sequence>
<feature type="compositionally biased region" description="Basic and acidic residues" evidence="5">
    <location>
        <begin position="1779"/>
        <end position="1791"/>
    </location>
</feature>
<accession>A0A376B7W9</accession>
<dbReference type="PANTHER" id="PTHR21597">
    <property type="entry name" value="THO2 PROTEIN"/>
    <property type="match status" value="1"/>
</dbReference>
<proteinExistence type="inferred from homology"/>
<dbReference type="InterPro" id="IPR021726">
    <property type="entry name" value="THO_THOC2_N"/>
</dbReference>
<gene>
    <name evidence="10" type="ORF">SCODWIG_02365</name>
</gene>
<evidence type="ECO:0000256" key="3">
    <source>
        <dbReference type="ARBA" id="ARBA00019596"/>
    </source>
</evidence>
<dbReference type="GO" id="GO:0000445">
    <property type="term" value="C:THO complex part of transcription export complex"/>
    <property type="evidence" value="ECO:0007669"/>
    <property type="project" value="TreeGrafter"/>
</dbReference>
<feature type="region of interest" description="Disordered" evidence="5">
    <location>
        <begin position="1628"/>
        <end position="1677"/>
    </location>
</feature>
<evidence type="ECO:0000256" key="1">
    <source>
        <dbReference type="ARBA" id="ARBA00004123"/>
    </source>
</evidence>
<dbReference type="GO" id="GO:0003729">
    <property type="term" value="F:mRNA binding"/>
    <property type="evidence" value="ECO:0007669"/>
    <property type="project" value="TreeGrafter"/>
</dbReference>
<feature type="domain" description="THO complex subunitTHOC2 C-terminal" evidence="7">
    <location>
        <begin position="1114"/>
        <end position="1188"/>
    </location>
</feature>
<feature type="transmembrane region" description="Helical" evidence="6">
    <location>
        <begin position="290"/>
        <end position="311"/>
    </location>
</feature>
<dbReference type="Pfam" id="PF11732">
    <property type="entry name" value="Thoc2"/>
    <property type="match status" value="1"/>
</dbReference>
<reference evidence="11" key="1">
    <citation type="submission" date="2018-06" db="EMBL/GenBank/DDBJ databases">
        <authorList>
            <person name="Guldener U."/>
        </authorList>
    </citation>
    <scope>NUCLEOTIDE SEQUENCE [LARGE SCALE GENOMIC DNA]</scope>
    <source>
        <strain evidence="11">UTAD17</strain>
    </source>
</reference>
<dbReference type="VEuPathDB" id="FungiDB:SCODWIG_02365"/>
<feature type="domain" description="THO complex subunit 2 N-terminal" evidence="9">
    <location>
        <begin position="28"/>
        <end position="658"/>
    </location>
</feature>
<keyword evidence="6" id="KW-0472">Membrane</keyword>
<dbReference type="EMBL" id="UFAJ01000398">
    <property type="protein sequence ID" value="SSD60604.1"/>
    <property type="molecule type" value="Genomic_DNA"/>
</dbReference>
<evidence type="ECO:0000313" key="11">
    <source>
        <dbReference type="Proteomes" id="UP000262825"/>
    </source>
</evidence>
<feature type="compositionally biased region" description="Basic and acidic residues" evidence="5">
    <location>
        <begin position="1628"/>
        <end position="1654"/>
    </location>
</feature>
<dbReference type="PANTHER" id="PTHR21597:SF0">
    <property type="entry name" value="THO COMPLEX SUBUNIT 2"/>
    <property type="match status" value="1"/>
</dbReference>
<feature type="compositionally biased region" description="Polar residues" evidence="5">
    <location>
        <begin position="1238"/>
        <end position="1258"/>
    </location>
</feature>
<evidence type="ECO:0000256" key="6">
    <source>
        <dbReference type="SAM" id="Phobius"/>
    </source>
</evidence>
<keyword evidence="6" id="KW-1133">Transmembrane helix</keyword>
<evidence type="ECO:0000259" key="8">
    <source>
        <dbReference type="Pfam" id="PF11732"/>
    </source>
</evidence>
<evidence type="ECO:0000256" key="4">
    <source>
        <dbReference type="ARBA" id="ARBA00023242"/>
    </source>
</evidence>
<feature type="compositionally biased region" description="Basic and acidic residues" evidence="5">
    <location>
        <begin position="1666"/>
        <end position="1677"/>
    </location>
</feature>
<dbReference type="Pfam" id="PF16134">
    <property type="entry name" value="THOC2_N"/>
    <property type="match status" value="1"/>
</dbReference>
<dbReference type="GO" id="GO:0006406">
    <property type="term" value="P:mRNA export from nucleus"/>
    <property type="evidence" value="ECO:0007669"/>
    <property type="project" value="InterPro"/>
</dbReference>
<feature type="compositionally biased region" description="Low complexity" evidence="5">
    <location>
        <begin position="1427"/>
        <end position="1441"/>
    </location>
</feature>
<feature type="region of interest" description="Disordered" evidence="5">
    <location>
        <begin position="334"/>
        <end position="396"/>
    </location>
</feature>
<evidence type="ECO:0000256" key="2">
    <source>
        <dbReference type="ARBA" id="ARBA00007857"/>
    </source>
</evidence>
<comment type="subcellular location">
    <subcellularLocation>
        <location evidence="1">Nucleus</location>
    </subcellularLocation>
</comment>
<dbReference type="InterPro" id="IPR032302">
    <property type="entry name" value="THOC2_N"/>
</dbReference>
<keyword evidence="11" id="KW-1185">Reference proteome</keyword>
<feature type="region of interest" description="Disordered" evidence="5">
    <location>
        <begin position="1235"/>
        <end position="1325"/>
    </location>
</feature>
<feature type="region of interest" description="Disordered" evidence="5">
    <location>
        <begin position="1422"/>
        <end position="1456"/>
    </location>
</feature>
<dbReference type="InterPro" id="IPR021418">
    <property type="entry name" value="THO_THOC2_C"/>
</dbReference>
<feature type="compositionally biased region" description="Low complexity" evidence="5">
    <location>
        <begin position="1733"/>
        <end position="1744"/>
    </location>
</feature>
<organism evidence="10 11">
    <name type="scientific">Saccharomycodes ludwigii</name>
    <dbReference type="NCBI Taxonomy" id="36035"/>
    <lineage>
        <taxon>Eukaryota</taxon>
        <taxon>Fungi</taxon>
        <taxon>Dikarya</taxon>
        <taxon>Ascomycota</taxon>
        <taxon>Saccharomycotina</taxon>
        <taxon>Saccharomycetes</taxon>
        <taxon>Saccharomycodales</taxon>
        <taxon>Saccharomycodaceae</taxon>
        <taxon>Saccharomycodes</taxon>
    </lineage>
</organism>
<dbReference type="GO" id="GO:0006397">
    <property type="term" value="P:mRNA processing"/>
    <property type="evidence" value="ECO:0007669"/>
    <property type="project" value="InterPro"/>
</dbReference>
<feature type="compositionally biased region" description="Polar residues" evidence="5">
    <location>
        <begin position="1311"/>
        <end position="1325"/>
    </location>
</feature>
<feature type="compositionally biased region" description="Polar residues" evidence="5">
    <location>
        <begin position="360"/>
        <end position="370"/>
    </location>
</feature>
<feature type="region of interest" description="Disordered" evidence="5">
    <location>
        <begin position="1693"/>
        <end position="1799"/>
    </location>
</feature>
<feature type="compositionally biased region" description="Polar residues" evidence="5">
    <location>
        <begin position="1712"/>
        <end position="1722"/>
    </location>
</feature>
<protein>
    <recommendedName>
        <fullName evidence="3">THO complex subunit 2</fullName>
    </recommendedName>
</protein>
<dbReference type="InterPro" id="IPR040007">
    <property type="entry name" value="Tho2"/>
</dbReference>
<dbReference type="Proteomes" id="UP000262825">
    <property type="component" value="Unassembled WGS sequence"/>
</dbReference>
<feature type="domain" description="THO complex subunitTHOC2 N-terminal" evidence="8">
    <location>
        <begin position="661"/>
        <end position="733"/>
    </location>
</feature>
<comment type="similarity">
    <text evidence="2">Belongs to the THOC2 family.</text>
</comment>
<evidence type="ECO:0000256" key="5">
    <source>
        <dbReference type="SAM" id="MobiDB-lite"/>
    </source>
</evidence>